<evidence type="ECO:0000256" key="6">
    <source>
        <dbReference type="ARBA" id="ARBA00022576"/>
    </source>
</evidence>
<comment type="subunit">
    <text evidence="10">Homodimer.</text>
</comment>
<dbReference type="GO" id="GO:0005829">
    <property type="term" value="C:cytosol"/>
    <property type="evidence" value="ECO:0007669"/>
    <property type="project" value="TreeGrafter"/>
</dbReference>
<dbReference type="InterPro" id="IPR029055">
    <property type="entry name" value="Ntn_hydrolases_N"/>
</dbReference>
<dbReference type="Gene3D" id="3.60.20.10">
    <property type="entry name" value="Glutamine Phosphoribosylpyrophosphate, subunit 1, domain 1"/>
    <property type="match status" value="1"/>
</dbReference>
<accession>A0A7X1E6D2</accession>
<dbReference type="CDD" id="cd00714">
    <property type="entry name" value="GFAT"/>
    <property type="match status" value="1"/>
</dbReference>
<evidence type="ECO:0000259" key="12">
    <source>
        <dbReference type="PROSITE" id="PS51464"/>
    </source>
</evidence>
<reference evidence="13 14" key="1">
    <citation type="submission" date="2020-07" db="EMBL/GenBank/DDBJ databases">
        <authorList>
            <person name="Feng X."/>
        </authorList>
    </citation>
    <scope>NUCLEOTIDE SEQUENCE [LARGE SCALE GENOMIC DNA]</scope>
    <source>
        <strain evidence="13 14">JCM14086</strain>
    </source>
</reference>
<feature type="domain" description="Glutamine amidotransferase type-2" evidence="11">
    <location>
        <begin position="2"/>
        <end position="226"/>
    </location>
</feature>
<dbReference type="InterPro" id="IPR035466">
    <property type="entry name" value="GlmS/AgaS_SIS"/>
</dbReference>
<keyword evidence="5 10" id="KW-0963">Cytoplasm</keyword>
<protein>
    <recommendedName>
        <fullName evidence="4 10">Glutamine--fructose-6-phosphate aminotransferase [isomerizing]</fullName>
        <ecNumber evidence="3 10">2.6.1.16</ecNumber>
    </recommendedName>
    <alternativeName>
        <fullName evidence="10">D-fructose-6-phosphate amidotransferase</fullName>
    </alternativeName>
    <alternativeName>
        <fullName evidence="10">GFAT</fullName>
    </alternativeName>
    <alternativeName>
        <fullName evidence="10">Glucosamine-6-phosphate synthase</fullName>
    </alternativeName>
    <alternativeName>
        <fullName evidence="10">Hexosephosphate aminotransferase</fullName>
    </alternativeName>
    <alternativeName>
        <fullName evidence="10">L-glutamine--D-fructose-6-phosphate amidotransferase</fullName>
    </alternativeName>
</protein>
<comment type="function">
    <text evidence="10">Catalyzes the first step in hexosamine metabolism, converting fructose-6P into glucosamine-6P using glutamine as a nitrogen source.</text>
</comment>
<dbReference type="Gene3D" id="3.40.50.10490">
    <property type="entry name" value="Glucose-6-phosphate isomerase like protein, domain 1"/>
    <property type="match status" value="2"/>
</dbReference>
<dbReference type="Pfam" id="PF13522">
    <property type="entry name" value="GATase_6"/>
    <property type="match status" value="1"/>
</dbReference>
<evidence type="ECO:0000313" key="14">
    <source>
        <dbReference type="Proteomes" id="UP000525652"/>
    </source>
</evidence>
<feature type="active site" description="Nucleophile; for GATase activity" evidence="10">
    <location>
        <position position="2"/>
    </location>
</feature>
<dbReference type="EC" id="2.6.1.16" evidence="3 10"/>
<dbReference type="PANTHER" id="PTHR10937">
    <property type="entry name" value="GLUCOSAMINE--FRUCTOSE-6-PHOSPHATE AMINOTRANSFERASE, ISOMERIZING"/>
    <property type="match status" value="1"/>
</dbReference>
<keyword evidence="7 10" id="KW-0808">Transferase</keyword>
<comment type="subcellular location">
    <subcellularLocation>
        <location evidence="2 10">Cytoplasm</location>
    </subcellularLocation>
</comment>
<dbReference type="FunFam" id="3.60.20.10:FF:000006">
    <property type="entry name" value="Glutamine--fructose-6-phosphate aminotransferase [isomerizing]"/>
    <property type="match status" value="1"/>
</dbReference>
<dbReference type="AlphaFoldDB" id="A0A7X1E6D2"/>
<dbReference type="CDD" id="cd05009">
    <property type="entry name" value="SIS_GlmS_GlmD_2"/>
    <property type="match status" value="1"/>
</dbReference>
<dbReference type="PANTHER" id="PTHR10937:SF0">
    <property type="entry name" value="GLUTAMINE--FRUCTOSE-6-PHOSPHATE TRANSAMINASE (ISOMERIZING)"/>
    <property type="match status" value="1"/>
</dbReference>
<dbReference type="InterPro" id="IPR035490">
    <property type="entry name" value="GlmS/FrlB_SIS"/>
</dbReference>
<dbReference type="EMBL" id="JACHVA010000138">
    <property type="protein sequence ID" value="MBC2604011.1"/>
    <property type="molecule type" value="Genomic_DNA"/>
</dbReference>
<dbReference type="Pfam" id="PF01380">
    <property type="entry name" value="SIS"/>
    <property type="match status" value="2"/>
</dbReference>
<dbReference type="RefSeq" id="WP_185694630.1">
    <property type="nucleotide sequence ID" value="NZ_JACHVA010000138.1"/>
</dbReference>
<dbReference type="InterPro" id="IPR017932">
    <property type="entry name" value="GATase_2_dom"/>
</dbReference>
<comment type="caution">
    <text evidence="13">The sequence shown here is derived from an EMBL/GenBank/DDBJ whole genome shotgun (WGS) entry which is preliminary data.</text>
</comment>
<keyword evidence="9" id="KW-0315">Glutamine amidotransferase</keyword>
<organism evidence="13 14">
    <name type="scientific">Puniceicoccus vermicola</name>
    <dbReference type="NCBI Taxonomy" id="388746"/>
    <lineage>
        <taxon>Bacteria</taxon>
        <taxon>Pseudomonadati</taxon>
        <taxon>Verrucomicrobiota</taxon>
        <taxon>Opitutia</taxon>
        <taxon>Puniceicoccales</taxon>
        <taxon>Puniceicoccaceae</taxon>
        <taxon>Puniceicoccus</taxon>
    </lineage>
</organism>
<sequence length="617" mass="67929">MCGIVGYIGNKEASPILLRGLKRLEYRGYDSAGMAIRTEKGIEKLRRVGRVQNLSLALQSDPLHGTVGISHTRWATHGGVTEENAHPHISSDGMFSLVHNGVIENFSSMRKFLEGKGYTFRSETDSEALVNLIAYHYAKEPEDENGESRFLRSVRKALLHVEGTYGIAVICADYPDVMIGARLGSPLIVGLGKEENFIASDVGALVGATLNVIYLNDGELVELTRDNYQVITADEEWVDAVIHQVDWEVEDSELGDFDHYMLKEIFEQPRALENAMRGRFSQDGSSSKFGGLNIGARELRQVERIVFCGCGTAWHSCLVAEYLIEKYARIPVEVEYASEFRYRNAPLDKDTLIFVVSQSGETIDTLAALREAKRKGYRTLAINNVVGSTIARETDGGIYQHAGPEIGVASTKAFTSQLVLVSMVALHLGRLRDMSFSAGVSFVNTLRELPALVEKTLLVNDQLKEIANRYSQFDDCLFLGRQLMFPVALEGALKLKEISYVHAEGYPAAEMKHGPIALICEECPSVFLVSGGEIFQKTIANMQEVKARKGKVIAIATDDCVIPDGLVDELVVVPAVDDPALPIIMSIPLQLLSYHIAVARGCDVDKPRNLAKSVTVE</sequence>
<dbReference type="GO" id="GO:0005975">
    <property type="term" value="P:carbohydrate metabolic process"/>
    <property type="evidence" value="ECO:0007669"/>
    <property type="project" value="UniProtKB-UniRule"/>
</dbReference>
<dbReference type="FunFam" id="3.40.50.10490:FF:000001">
    <property type="entry name" value="Glutamine--fructose-6-phosphate aminotransferase [isomerizing]"/>
    <property type="match status" value="1"/>
</dbReference>
<evidence type="ECO:0000259" key="11">
    <source>
        <dbReference type="PROSITE" id="PS51278"/>
    </source>
</evidence>
<feature type="domain" description="SIS" evidence="12">
    <location>
        <begin position="466"/>
        <end position="607"/>
    </location>
</feature>
<dbReference type="CDD" id="cd05008">
    <property type="entry name" value="SIS_GlmS_GlmD_1"/>
    <property type="match status" value="1"/>
</dbReference>
<dbReference type="GO" id="GO:0004360">
    <property type="term" value="F:glutamine-fructose-6-phosphate transaminase (isomerizing) activity"/>
    <property type="evidence" value="ECO:0007669"/>
    <property type="project" value="UniProtKB-UniRule"/>
</dbReference>
<evidence type="ECO:0000256" key="3">
    <source>
        <dbReference type="ARBA" id="ARBA00012916"/>
    </source>
</evidence>
<feature type="domain" description="SIS" evidence="12">
    <location>
        <begin position="295"/>
        <end position="434"/>
    </location>
</feature>
<dbReference type="GO" id="GO:0006487">
    <property type="term" value="P:protein N-linked glycosylation"/>
    <property type="evidence" value="ECO:0007669"/>
    <property type="project" value="TreeGrafter"/>
</dbReference>
<evidence type="ECO:0000256" key="1">
    <source>
        <dbReference type="ARBA" id="ARBA00001031"/>
    </source>
</evidence>
<evidence type="ECO:0000256" key="4">
    <source>
        <dbReference type="ARBA" id="ARBA00016090"/>
    </source>
</evidence>
<evidence type="ECO:0000256" key="2">
    <source>
        <dbReference type="ARBA" id="ARBA00004496"/>
    </source>
</evidence>
<dbReference type="InterPro" id="IPR047084">
    <property type="entry name" value="GFAT_N"/>
</dbReference>
<dbReference type="GO" id="GO:0006002">
    <property type="term" value="P:fructose 6-phosphate metabolic process"/>
    <property type="evidence" value="ECO:0007669"/>
    <property type="project" value="TreeGrafter"/>
</dbReference>
<feature type="active site" description="For Fru-6P isomerization activity" evidence="10">
    <location>
        <position position="612"/>
    </location>
</feature>
<dbReference type="InterPro" id="IPR001347">
    <property type="entry name" value="SIS_dom"/>
</dbReference>
<proteinExistence type="inferred from homology"/>
<evidence type="ECO:0000256" key="7">
    <source>
        <dbReference type="ARBA" id="ARBA00022679"/>
    </source>
</evidence>
<dbReference type="NCBIfam" id="NF001484">
    <property type="entry name" value="PRK00331.1"/>
    <property type="match status" value="1"/>
</dbReference>
<dbReference type="PROSITE" id="PS51278">
    <property type="entry name" value="GATASE_TYPE_2"/>
    <property type="match status" value="1"/>
</dbReference>
<evidence type="ECO:0000256" key="9">
    <source>
        <dbReference type="ARBA" id="ARBA00022962"/>
    </source>
</evidence>
<gene>
    <name evidence="10 13" type="primary">glmS</name>
    <name evidence="13" type="ORF">H5P30_19695</name>
</gene>
<dbReference type="InterPro" id="IPR005855">
    <property type="entry name" value="GFAT"/>
</dbReference>
<dbReference type="SUPFAM" id="SSF53697">
    <property type="entry name" value="SIS domain"/>
    <property type="match status" value="1"/>
</dbReference>
<evidence type="ECO:0000313" key="13">
    <source>
        <dbReference type="EMBL" id="MBC2604011.1"/>
    </source>
</evidence>
<dbReference type="GO" id="GO:0006047">
    <property type="term" value="P:UDP-N-acetylglucosamine metabolic process"/>
    <property type="evidence" value="ECO:0007669"/>
    <property type="project" value="TreeGrafter"/>
</dbReference>
<feature type="initiator methionine" description="Removed" evidence="10">
    <location>
        <position position="1"/>
    </location>
</feature>
<comment type="catalytic activity">
    <reaction evidence="1 10">
        <text>D-fructose 6-phosphate + L-glutamine = D-glucosamine 6-phosphate + L-glutamate</text>
        <dbReference type="Rhea" id="RHEA:13237"/>
        <dbReference type="ChEBI" id="CHEBI:29985"/>
        <dbReference type="ChEBI" id="CHEBI:58359"/>
        <dbReference type="ChEBI" id="CHEBI:58725"/>
        <dbReference type="ChEBI" id="CHEBI:61527"/>
        <dbReference type="EC" id="2.6.1.16"/>
    </reaction>
</comment>
<dbReference type="HAMAP" id="MF_00164">
    <property type="entry name" value="GlmS"/>
    <property type="match status" value="1"/>
</dbReference>
<keyword evidence="8" id="KW-0677">Repeat</keyword>
<name>A0A7X1E6D2_9BACT</name>
<dbReference type="GO" id="GO:0097367">
    <property type="term" value="F:carbohydrate derivative binding"/>
    <property type="evidence" value="ECO:0007669"/>
    <property type="project" value="InterPro"/>
</dbReference>
<dbReference type="SUPFAM" id="SSF56235">
    <property type="entry name" value="N-terminal nucleophile aminohydrolases (Ntn hydrolases)"/>
    <property type="match status" value="1"/>
</dbReference>
<evidence type="ECO:0000256" key="5">
    <source>
        <dbReference type="ARBA" id="ARBA00022490"/>
    </source>
</evidence>
<dbReference type="Proteomes" id="UP000525652">
    <property type="component" value="Unassembled WGS sequence"/>
</dbReference>
<evidence type="ECO:0000256" key="10">
    <source>
        <dbReference type="HAMAP-Rule" id="MF_00164"/>
    </source>
</evidence>
<dbReference type="NCBIfam" id="TIGR01135">
    <property type="entry name" value="glmS"/>
    <property type="match status" value="1"/>
</dbReference>
<keyword evidence="14" id="KW-1185">Reference proteome</keyword>
<dbReference type="InterPro" id="IPR046348">
    <property type="entry name" value="SIS_dom_sf"/>
</dbReference>
<evidence type="ECO:0000256" key="8">
    <source>
        <dbReference type="ARBA" id="ARBA00022737"/>
    </source>
</evidence>
<keyword evidence="6 10" id="KW-0032">Aminotransferase</keyword>
<dbReference type="PROSITE" id="PS51464">
    <property type="entry name" value="SIS"/>
    <property type="match status" value="2"/>
</dbReference>